<sequence>MGLEEDRVGEALQGWAQEGGVRFNLAGLGFLVALALVSGGLSSVDSSDPASTSCAAAACSKIAAVLCSDTRALALRCLLSDSLWSCGSYRPQETTHLRTISRLSIHGRTQLCEDIASWEFPLLLCKSILIVLVV</sequence>
<dbReference type="Proteomes" id="UP000015106">
    <property type="component" value="Chromosome 3"/>
</dbReference>
<accession>A0A8R7U1L3</accession>
<reference evidence="1" key="2">
    <citation type="submission" date="2018-03" db="EMBL/GenBank/DDBJ databases">
        <title>The Triticum urartu genome reveals the dynamic nature of wheat genome evolution.</title>
        <authorList>
            <person name="Ling H."/>
            <person name="Ma B."/>
            <person name="Shi X."/>
            <person name="Liu H."/>
            <person name="Dong L."/>
            <person name="Sun H."/>
            <person name="Cao Y."/>
            <person name="Gao Q."/>
            <person name="Zheng S."/>
            <person name="Li Y."/>
            <person name="Yu Y."/>
            <person name="Du H."/>
            <person name="Qi M."/>
            <person name="Li Y."/>
            <person name="Yu H."/>
            <person name="Cui Y."/>
            <person name="Wang N."/>
            <person name="Chen C."/>
            <person name="Wu H."/>
            <person name="Zhao Y."/>
            <person name="Zhang J."/>
            <person name="Li Y."/>
            <person name="Zhou W."/>
            <person name="Zhang B."/>
            <person name="Hu W."/>
            <person name="Eijk M."/>
            <person name="Tang J."/>
            <person name="Witsenboer H."/>
            <person name="Zhao S."/>
            <person name="Li Z."/>
            <person name="Zhang A."/>
            <person name="Wang D."/>
            <person name="Liang C."/>
        </authorList>
    </citation>
    <scope>NUCLEOTIDE SEQUENCE [LARGE SCALE GENOMIC DNA]</scope>
    <source>
        <strain evidence="1">cv. G1812</strain>
    </source>
</reference>
<reference evidence="2" key="1">
    <citation type="journal article" date="2013" name="Nature">
        <title>Draft genome of the wheat A-genome progenitor Triticum urartu.</title>
        <authorList>
            <person name="Ling H.Q."/>
            <person name="Zhao S."/>
            <person name="Liu D."/>
            <person name="Wang J."/>
            <person name="Sun H."/>
            <person name="Zhang C."/>
            <person name="Fan H."/>
            <person name="Li D."/>
            <person name="Dong L."/>
            <person name="Tao Y."/>
            <person name="Gao C."/>
            <person name="Wu H."/>
            <person name="Li Y."/>
            <person name="Cui Y."/>
            <person name="Guo X."/>
            <person name="Zheng S."/>
            <person name="Wang B."/>
            <person name="Yu K."/>
            <person name="Liang Q."/>
            <person name="Yang W."/>
            <person name="Lou X."/>
            <person name="Chen J."/>
            <person name="Feng M."/>
            <person name="Jian J."/>
            <person name="Zhang X."/>
            <person name="Luo G."/>
            <person name="Jiang Y."/>
            <person name="Liu J."/>
            <person name="Wang Z."/>
            <person name="Sha Y."/>
            <person name="Zhang B."/>
            <person name="Wu H."/>
            <person name="Tang D."/>
            <person name="Shen Q."/>
            <person name="Xue P."/>
            <person name="Zou S."/>
            <person name="Wang X."/>
            <person name="Liu X."/>
            <person name="Wang F."/>
            <person name="Yang Y."/>
            <person name="An X."/>
            <person name="Dong Z."/>
            <person name="Zhang K."/>
            <person name="Zhang X."/>
            <person name="Luo M.C."/>
            <person name="Dvorak J."/>
            <person name="Tong Y."/>
            <person name="Wang J."/>
            <person name="Yang H."/>
            <person name="Li Z."/>
            <person name="Wang D."/>
            <person name="Zhang A."/>
            <person name="Wang J."/>
        </authorList>
    </citation>
    <scope>NUCLEOTIDE SEQUENCE</scope>
    <source>
        <strain evidence="2">cv. G1812</strain>
    </source>
</reference>
<organism evidence="1 2">
    <name type="scientific">Triticum urartu</name>
    <name type="common">Red wild einkorn</name>
    <name type="synonym">Crithodium urartu</name>
    <dbReference type="NCBI Taxonomy" id="4572"/>
    <lineage>
        <taxon>Eukaryota</taxon>
        <taxon>Viridiplantae</taxon>
        <taxon>Streptophyta</taxon>
        <taxon>Embryophyta</taxon>
        <taxon>Tracheophyta</taxon>
        <taxon>Spermatophyta</taxon>
        <taxon>Magnoliopsida</taxon>
        <taxon>Liliopsida</taxon>
        <taxon>Poales</taxon>
        <taxon>Poaceae</taxon>
        <taxon>BOP clade</taxon>
        <taxon>Pooideae</taxon>
        <taxon>Triticodae</taxon>
        <taxon>Triticeae</taxon>
        <taxon>Triticinae</taxon>
        <taxon>Triticum</taxon>
    </lineage>
</organism>
<name>A0A8R7U1L3_TRIUA</name>
<dbReference type="EnsemblPlants" id="TuG1812G0300005012.01.T01">
    <property type="protein sequence ID" value="TuG1812G0300005012.01.T01"/>
    <property type="gene ID" value="TuG1812G0300005012.01"/>
</dbReference>
<reference evidence="1" key="3">
    <citation type="submission" date="2022-06" db="UniProtKB">
        <authorList>
            <consortium name="EnsemblPlants"/>
        </authorList>
    </citation>
    <scope>IDENTIFICATION</scope>
</reference>
<dbReference type="Gramene" id="TuG1812G0300005012.01.T01">
    <property type="protein sequence ID" value="TuG1812G0300005012.01.T01"/>
    <property type="gene ID" value="TuG1812G0300005012.01"/>
</dbReference>
<evidence type="ECO:0000313" key="1">
    <source>
        <dbReference type="EnsemblPlants" id="TuG1812G0300005012.01.T01"/>
    </source>
</evidence>
<proteinExistence type="predicted"/>
<evidence type="ECO:0000313" key="2">
    <source>
        <dbReference type="Proteomes" id="UP000015106"/>
    </source>
</evidence>
<protein>
    <submittedName>
        <fullName evidence="1">Uncharacterized protein</fullName>
    </submittedName>
</protein>
<dbReference type="AlphaFoldDB" id="A0A8R7U1L3"/>
<keyword evidence="2" id="KW-1185">Reference proteome</keyword>